<feature type="domain" description="B box-type" evidence="6">
    <location>
        <begin position="92"/>
        <end position="133"/>
    </location>
</feature>
<keyword evidence="8" id="KW-1185">Reference proteome</keyword>
<dbReference type="SMART" id="SM00336">
    <property type="entry name" value="BBOX"/>
    <property type="match status" value="1"/>
</dbReference>
<dbReference type="InterPro" id="IPR003879">
    <property type="entry name" value="Butyrophylin_SPRY"/>
</dbReference>
<evidence type="ECO:0000313" key="9">
    <source>
        <dbReference type="RefSeq" id="XP_031432856.1"/>
    </source>
</evidence>
<dbReference type="PROSITE" id="PS50188">
    <property type="entry name" value="B302_SPRY"/>
    <property type="match status" value="1"/>
</dbReference>
<dbReference type="Pfam" id="PF13765">
    <property type="entry name" value="PRY"/>
    <property type="match status" value="1"/>
</dbReference>
<dbReference type="InterPro" id="IPR003877">
    <property type="entry name" value="SPRY_dom"/>
</dbReference>
<feature type="domain" description="RING-type" evidence="5">
    <location>
        <begin position="14"/>
        <end position="54"/>
    </location>
</feature>
<dbReference type="Pfam" id="PF00643">
    <property type="entry name" value="zf-B_box"/>
    <property type="match status" value="1"/>
</dbReference>
<dbReference type="PROSITE" id="PS00518">
    <property type="entry name" value="ZF_RING_1"/>
    <property type="match status" value="1"/>
</dbReference>
<dbReference type="SUPFAM" id="SSF57850">
    <property type="entry name" value="RING/U-box"/>
    <property type="match status" value="1"/>
</dbReference>
<dbReference type="InterPro" id="IPR001870">
    <property type="entry name" value="B30.2/SPRY"/>
</dbReference>
<dbReference type="PROSITE" id="PS50089">
    <property type="entry name" value="ZF_RING_2"/>
    <property type="match status" value="1"/>
</dbReference>
<dbReference type="RefSeq" id="XP_031432856.1">
    <property type="nucleotide sequence ID" value="XM_031576996.2"/>
</dbReference>
<keyword evidence="3" id="KW-0862">Zinc</keyword>
<dbReference type="InterPro" id="IPR013320">
    <property type="entry name" value="ConA-like_dom_sf"/>
</dbReference>
<dbReference type="Gene3D" id="3.30.160.60">
    <property type="entry name" value="Classic Zinc Finger"/>
    <property type="match status" value="1"/>
</dbReference>
<evidence type="ECO:0000259" key="5">
    <source>
        <dbReference type="PROSITE" id="PS50089"/>
    </source>
</evidence>
<dbReference type="InterPro" id="IPR006574">
    <property type="entry name" value="PRY"/>
</dbReference>
<dbReference type="SUPFAM" id="SSF49899">
    <property type="entry name" value="Concanavalin A-like lectins/glucanases"/>
    <property type="match status" value="1"/>
</dbReference>
<dbReference type="GO" id="GO:0008270">
    <property type="term" value="F:zinc ion binding"/>
    <property type="evidence" value="ECO:0007669"/>
    <property type="project" value="UniProtKB-KW"/>
</dbReference>
<evidence type="ECO:0000256" key="1">
    <source>
        <dbReference type="ARBA" id="ARBA00022723"/>
    </source>
</evidence>
<dbReference type="AlphaFoldDB" id="A0A6P8G8X6"/>
<dbReference type="OrthoDB" id="654191at2759"/>
<dbReference type="SMART" id="SM00449">
    <property type="entry name" value="SPRY"/>
    <property type="match status" value="1"/>
</dbReference>
<evidence type="ECO:0000256" key="3">
    <source>
        <dbReference type="ARBA" id="ARBA00022833"/>
    </source>
</evidence>
<dbReference type="SMART" id="SM00184">
    <property type="entry name" value="RING"/>
    <property type="match status" value="1"/>
</dbReference>
<dbReference type="CDD" id="cd12893">
    <property type="entry name" value="SPRY_PRY_TRIM35"/>
    <property type="match status" value="1"/>
</dbReference>
<keyword evidence="2 4" id="KW-0863">Zinc-finger</keyword>
<dbReference type="InterPro" id="IPR001841">
    <property type="entry name" value="Znf_RING"/>
</dbReference>
<dbReference type="Pfam" id="PF00622">
    <property type="entry name" value="SPRY"/>
    <property type="match status" value="1"/>
</dbReference>
<dbReference type="PANTHER" id="PTHR24103">
    <property type="entry name" value="E3 UBIQUITIN-PROTEIN LIGASE TRIM"/>
    <property type="match status" value="1"/>
</dbReference>
<organism evidence="8 9">
    <name type="scientific">Clupea harengus</name>
    <name type="common">Atlantic herring</name>
    <dbReference type="NCBI Taxonomy" id="7950"/>
    <lineage>
        <taxon>Eukaryota</taxon>
        <taxon>Metazoa</taxon>
        <taxon>Chordata</taxon>
        <taxon>Craniata</taxon>
        <taxon>Vertebrata</taxon>
        <taxon>Euteleostomi</taxon>
        <taxon>Actinopterygii</taxon>
        <taxon>Neopterygii</taxon>
        <taxon>Teleostei</taxon>
        <taxon>Clupei</taxon>
        <taxon>Clupeiformes</taxon>
        <taxon>Clupeoidei</taxon>
        <taxon>Clupeidae</taxon>
        <taxon>Clupea</taxon>
    </lineage>
</organism>
<dbReference type="Pfam" id="PF13445">
    <property type="entry name" value="zf-RING_UBOX"/>
    <property type="match status" value="1"/>
</dbReference>
<evidence type="ECO:0000259" key="6">
    <source>
        <dbReference type="PROSITE" id="PS50119"/>
    </source>
</evidence>
<dbReference type="Gene3D" id="3.30.40.10">
    <property type="entry name" value="Zinc/RING finger domain, C3HC4 (zinc finger)"/>
    <property type="match status" value="1"/>
</dbReference>
<dbReference type="InterPro" id="IPR043136">
    <property type="entry name" value="B30.2/SPRY_sf"/>
</dbReference>
<evidence type="ECO:0000256" key="4">
    <source>
        <dbReference type="PROSITE-ProRule" id="PRU00024"/>
    </source>
</evidence>
<feature type="domain" description="B30.2/SPRY" evidence="7">
    <location>
        <begin position="203"/>
        <end position="395"/>
    </location>
</feature>
<dbReference type="SMART" id="SM00589">
    <property type="entry name" value="PRY"/>
    <property type="match status" value="1"/>
</dbReference>
<sequence length="398" mass="45486">MACQSSLPEEDLTCPVCRDIFRDPVVLSCSHSVCKACLSQYWNTKGTRECPLCRRRFPDAEPPRNLALRNLCEAVLSHREGSLESGRERPVRSRGLCASHGEPFKLFCLEDKETLCVVCRDSRLHRCHECQPLDEAALDLKEKLMTKLKPLQEKLKLFKEVKQTYDETAEHIKNIKATMARAQCRLQDPENVTGALINVTQHLGNLKFSVWKKMQEMVQYTPVILDPNTAGPRLSLSDDLTGVTYSDERQQLPDNPERFNWYLCVLGSEGFRSGTHSWDVDVGDSTLWLLGVTMESNQRKGLIFFNSGVWCVLHMDGEYKSRSSGQTGSPLSVKDRLQRVRVQLDLGRGTVSFLDPVHNIHLHTFRHTFTERVFPFFFNWCAQSPLRILPHRCSVTMS</sequence>
<evidence type="ECO:0000256" key="2">
    <source>
        <dbReference type="ARBA" id="ARBA00022771"/>
    </source>
</evidence>
<evidence type="ECO:0000313" key="8">
    <source>
        <dbReference type="Proteomes" id="UP000515152"/>
    </source>
</evidence>
<dbReference type="InterPro" id="IPR027370">
    <property type="entry name" value="Znf-RING_euk"/>
</dbReference>
<dbReference type="SUPFAM" id="SSF57845">
    <property type="entry name" value="B-box zinc-binding domain"/>
    <property type="match status" value="1"/>
</dbReference>
<dbReference type="InterPro" id="IPR050143">
    <property type="entry name" value="TRIM/RBCC"/>
</dbReference>
<dbReference type="Proteomes" id="UP000515152">
    <property type="component" value="Chromosome 11"/>
</dbReference>
<dbReference type="InterPro" id="IPR000315">
    <property type="entry name" value="Znf_B-box"/>
</dbReference>
<gene>
    <name evidence="9" type="primary">LOC105891790</name>
</gene>
<dbReference type="PRINTS" id="PR01407">
    <property type="entry name" value="BUTYPHLNCDUF"/>
</dbReference>
<evidence type="ECO:0000259" key="7">
    <source>
        <dbReference type="PROSITE" id="PS50188"/>
    </source>
</evidence>
<keyword evidence="1" id="KW-0479">Metal-binding</keyword>
<dbReference type="Gene3D" id="2.60.120.920">
    <property type="match status" value="1"/>
</dbReference>
<proteinExistence type="predicted"/>
<dbReference type="KEGG" id="char:105891790"/>
<dbReference type="InterPro" id="IPR013083">
    <property type="entry name" value="Znf_RING/FYVE/PHD"/>
</dbReference>
<reference evidence="9" key="1">
    <citation type="submission" date="2025-08" db="UniProtKB">
        <authorList>
            <consortium name="RefSeq"/>
        </authorList>
    </citation>
    <scope>IDENTIFICATION</scope>
</reference>
<accession>A0A6P8G8X6</accession>
<protein>
    <submittedName>
        <fullName evidence="9">Zinc finger protein RFP-like</fullName>
    </submittedName>
</protein>
<name>A0A6P8G8X6_CLUHA</name>
<dbReference type="PROSITE" id="PS50119">
    <property type="entry name" value="ZF_BBOX"/>
    <property type="match status" value="1"/>
</dbReference>
<dbReference type="InterPro" id="IPR017907">
    <property type="entry name" value="Znf_RING_CS"/>
</dbReference>
<dbReference type="GeneID" id="105891790"/>